<feature type="transmembrane region" description="Helical" evidence="1">
    <location>
        <begin position="78"/>
        <end position="100"/>
    </location>
</feature>
<feature type="transmembrane region" description="Helical" evidence="1">
    <location>
        <begin position="187"/>
        <end position="216"/>
    </location>
</feature>
<keyword evidence="1" id="KW-0812">Transmembrane</keyword>
<dbReference type="Proteomes" id="UP000666240">
    <property type="component" value="Unassembled WGS sequence"/>
</dbReference>
<feature type="transmembrane region" description="Helical" evidence="1">
    <location>
        <begin position="12"/>
        <end position="36"/>
    </location>
</feature>
<feature type="transmembrane region" description="Helical" evidence="1">
    <location>
        <begin position="228"/>
        <end position="249"/>
    </location>
</feature>
<feature type="transmembrane region" description="Helical" evidence="1">
    <location>
        <begin position="159"/>
        <end position="175"/>
    </location>
</feature>
<dbReference type="InterPro" id="IPR046278">
    <property type="entry name" value="DUF6311"/>
</dbReference>
<evidence type="ECO:0000259" key="2">
    <source>
        <dbReference type="Pfam" id="PF19830"/>
    </source>
</evidence>
<keyword evidence="5" id="KW-1185">Reference proteome</keyword>
<evidence type="ECO:0000313" key="5">
    <source>
        <dbReference type="Proteomes" id="UP000666240"/>
    </source>
</evidence>
<feature type="domain" description="DUF6311" evidence="2">
    <location>
        <begin position="19"/>
        <end position="408"/>
    </location>
</feature>
<comment type="caution">
    <text evidence="4">The sequence shown here is derived from an EMBL/GenBank/DDBJ whole genome shotgun (WGS) entry which is preliminary data.</text>
</comment>
<reference evidence="4" key="1">
    <citation type="submission" date="2021-03" db="EMBL/GenBank/DDBJ databases">
        <title>Genome sequencing and assembly of Tianweitania sediminis.</title>
        <authorList>
            <person name="Chhetri G."/>
        </authorList>
    </citation>
    <scope>NUCLEOTIDE SEQUENCE</scope>
    <source>
        <strain evidence="4">Z8</strain>
    </source>
</reference>
<evidence type="ECO:0000256" key="1">
    <source>
        <dbReference type="SAM" id="Phobius"/>
    </source>
</evidence>
<keyword evidence="1" id="KW-1133">Transmembrane helix</keyword>
<dbReference type="RefSeq" id="WP_209335889.1">
    <property type="nucleotide sequence ID" value="NZ_JAGIYY010000004.1"/>
</dbReference>
<evidence type="ECO:0000313" key="4">
    <source>
        <dbReference type="EMBL" id="MBP0439869.1"/>
    </source>
</evidence>
<dbReference type="AlphaFoldDB" id="A0A8J7RPX9"/>
<dbReference type="Pfam" id="PF19830">
    <property type="entry name" value="DUF6311"/>
    <property type="match status" value="1"/>
</dbReference>
<accession>A0A8J7RPX9</accession>
<feature type="transmembrane region" description="Helical" evidence="1">
    <location>
        <begin position="135"/>
        <end position="152"/>
    </location>
</feature>
<evidence type="ECO:0008006" key="6">
    <source>
        <dbReference type="Google" id="ProtNLM"/>
    </source>
</evidence>
<proteinExistence type="predicted"/>
<evidence type="ECO:0000259" key="3">
    <source>
        <dbReference type="Pfam" id="PF25853"/>
    </source>
</evidence>
<feature type="transmembrane region" description="Helical" evidence="1">
    <location>
        <begin position="321"/>
        <end position="347"/>
    </location>
</feature>
<dbReference type="Pfam" id="PF25853">
    <property type="entry name" value="DUF6311_C"/>
    <property type="match status" value="1"/>
</dbReference>
<gene>
    <name evidence="4" type="ORF">J5Y06_14515</name>
</gene>
<dbReference type="InterPro" id="IPR058671">
    <property type="entry name" value="DUF6311_C"/>
</dbReference>
<name>A0A8J7RPX9_9HYPH</name>
<sequence length="555" mass="60623">MKHSSSWRTSPSAAYGLGAFLALLLVAWLFPLSFLLGKGFFFEFGDPAQHVSGWLLYAADEWRWPLLVTQRIAPPDGLAIFLTDSIPLAALLFKPLAGVLPEGFHYFGLWQAFNKLLQALAAVYLIRSFGLRHPLHAVVAAAFALLWPAHLIRVTHTALATHGFILIAIAFYVRARSKPWSDAKAFGLFALLSLGALLVHPYLCAMVLAIHGAFLIDRLCDRPKRHMALAALVVSCLALATALIPLGYLSGGQTRSGGYDIYSMNLASPFCGGKLSLCGPMNTTGGQYEGFNNLGLGLLLLIPIALWAARKEVVPLAKRSPGLILVALGLVVYAASNMMWLGPYLIFHYEVPQRLAPLTQTFRASGRFFWPVGYLVLFFTLCALLRHVALRWASALLACALTLQGIDALPQITSIQQQTEAPGVLDFPAWQRALADIDHIEVFPRYGCVASLDAPYIFLQLLAGHMQTTISTAYQPRPDQRCAAELRNGPTELQNGTLLVSLAESVKLPEPPAVEQATDQDQCRRLTIGTVVLIACTTNKATDWDQIGFPAEPVR</sequence>
<keyword evidence="1" id="KW-0472">Membrane</keyword>
<protein>
    <recommendedName>
        <fullName evidence="6">Glycosyltransferase RgtA/B/C/D-like domain-containing protein</fullName>
    </recommendedName>
</protein>
<feature type="transmembrane region" description="Helical" evidence="1">
    <location>
        <begin position="367"/>
        <end position="385"/>
    </location>
</feature>
<organism evidence="4 5">
    <name type="scientific">Tianweitania sediminis</name>
    <dbReference type="NCBI Taxonomy" id="1502156"/>
    <lineage>
        <taxon>Bacteria</taxon>
        <taxon>Pseudomonadati</taxon>
        <taxon>Pseudomonadota</taxon>
        <taxon>Alphaproteobacteria</taxon>
        <taxon>Hyphomicrobiales</taxon>
        <taxon>Phyllobacteriaceae</taxon>
        <taxon>Tianweitania</taxon>
    </lineage>
</organism>
<feature type="domain" description="DUF6311" evidence="3">
    <location>
        <begin position="429"/>
        <end position="526"/>
    </location>
</feature>
<feature type="transmembrane region" description="Helical" evidence="1">
    <location>
        <begin position="290"/>
        <end position="309"/>
    </location>
</feature>
<dbReference type="EMBL" id="JAGIYY010000004">
    <property type="protein sequence ID" value="MBP0439869.1"/>
    <property type="molecule type" value="Genomic_DNA"/>
</dbReference>